<dbReference type="EMBL" id="JBGNUJ010000004">
    <property type="protein sequence ID" value="KAL3959728.1"/>
    <property type="molecule type" value="Genomic_DNA"/>
</dbReference>
<sequence>MKQQDHLWWRQAVDSARTARHRVAAWIRLGGPGKVDCWGPEAANLEGSVRRSPQSGPVCQPHSTQDPTPDGCRPSSTEVWLAAVTCTRASPRAAVSQPEASVIITSQIGGGGEIARCGACTARCWHRCLSRFIGAVTDQGSAGEQCWTP</sequence>
<comment type="caution">
    <text evidence="1">The sequence shown here is derived from an EMBL/GenBank/DDBJ whole genome shotgun (WGS) entry which is preliminary data.</text>
</comment>
<dbReference type="Proteomes" id="UP001638806">
    <property type="component" value="Unassembled WGS sequence"/>
</dbReference>
<keyword evidence="2" id="KW-1185">Reference proteome</keyword>
<gene>
    <name evidence="1" type="ORF">ACCO45_004845</name>
</gene>
<proteinExistence type="predicted"/>
<name>A0ACC4DUF0_PURLI</name>
<organism evidence="1 2">
    <name type="scientific">Purpureocillium lilacinum</name>
    <name type="common">Paecilomyces lilacinus</name>
    <dbReference type="NCBI Taxonomy" id="33203"/>
    <lineage>
        <taxon>Eukaryota</taxon>
        <taxon>Fungi</taxon>
        <taxon>Dikarya</taxon>
        <taxon>Ascomycota</taxon>
        <taxon>Pezizomycotina</taxon>
        <taxon>Sordariomycetes</taxon>
        <taxon>Hypocreomycetidae</taxon>
        <taxon>Hypocreales</taxon>
        <taxon>Ophiocordycipitaceae</taxon>
        <taxon>Purpureocillium</taxon>
    </lineage>
</organism>
<evidence type="ECO:0000313" key="2">
    <source>
        <dbReference type="Proteomes" id="UP001638806"/>
    </source>
</evidence>
<reference evidence="1" key="1">
    <citation type="submission" date="2024-12" db="EMBL/GenBank/DDBJ databases">
        <title>Comparative genomics and development of molecular markers within Purpureocillium lilacinum and among Purpureocillium species.</title>
        <authorList>
            <person name="Yeh Z.-Y."/>
            <person name="Ni N.-T."/>
            <person name="Lo P.-H."/>
            <person name="Mushyakhwo K."/>
            <person name="Lin C.-F."/>
            <person name="Nai Y.-S."/>
        </authorList>
    </citation>
    <scope>NUCLEOTIDE SEQUENCE</scope>
    <source>
        <strain evidence="1">NCHU-NPUST-175</strain>
    </source>
</reference>
<evidence type="ECO:0000313" key="1">
    <source>
        <dbReference type="EMBL" id="KAL3959728.1"/>
    </source>
</evidence>
<accession>A0ACC4DUF0</accession>
<protein>
    <submittedName>
        <fullName evidence="1">Uncharacterized protein</fullName>
    </submittedName>
</protein>